<dbReference type="Gene3D" id="1.10.260.40">
    <property type="entry name" value="lambda repressor-like DNA-binding domains"/>
    <property type="match status" value="1"/>
</dbReference>
<dbReference type="Pfam" id="PF19054">
    <property type="entry name" value="DUF5753"/>
    <property type="match status" value="1"/>
</dbReference>
<organism evidence="2 3">
    <name type="scientific">Streptomyces glaucosporus</name>
    <dbReference type="NCBI Taxonomy" id="284044"/>
    <lineage>
        <taxon>Bacteria</taxon>
        <taxon>Bacillati</taxon>
        <taxon>Actinomycetota</taxon>
        <taxon>Actinomycetes</taxon>
        <taxon>Kitasatosporales</taxon>
        <taxon>Streptomycetaceae</taxon>
        <taxon>Streptomyces</taxon>
    </lineage>
</organism>
<gene>
    <name evidence="2" type="ORF">GCM10010420_52610</name>
</gene>
<dbReference type="PROSITE" id="PS50943">
    <property type="entry name" value="HTH_CROC1"/>
    <property type="match status" value="1"/>
</dbReference>
<accession>A0ABN3IX86</accession>
<evidence type="ECO:0000313" key="3">
    <source>
        <dbReference type="Proteomes" id="UP001500058"/>
    </source>
</evidence>
<keyword evidence="3" id="KW-1185">Reference proteome</keyword>
<dbReference type="EMBL" id="BAAATJ010000035">
    <property type="protein sequence ID" value="GAA2415944.1"/>
    <property type="molecule type" value="Genomic_DNA"/>
</dbReference>
<comment type="caution">
    <text evidence="2">The sequence shown here is derived from an EMBL/GenBank/DDBJ whole genome shotgun (WGS) entry which is preliminary data.</text>
</comment>
<dbReference type="Pfam" id="PF13560">
    <property type="entry name" value="HTH_31"/>
    <property type="match status" value="1"/>
</dbReference>
<sequence length="281" mass="31578">MTDKRQRRRSATNHDDPPGIWLGYGQLLRLHRRRAGMTQEQLADAISYSVEQVASVEQGRRPAKPAFTRAVEHTLEAGGTLLALQDQVDMARLPRFFHDFASLEADAISFCWYGGYVVPGLLQTEDYARALLNAHFPPLDEQTVEERVAARMDRQALLSRTRPPLVATFLIEEVVLYRPVGGQEVMKAQLRGLLEQAKQPNIQVQIMPTSFGAHSGLNGSMVLLETIDHRRIAYTESQDIASLASDPDQVGDFWLRYGMLRSQALNLEESVRLIERAVGEP</sequence>
<reference evidence="2 3" key="1">
    <citation type="journal article" date="2019" name="Int. J. Syst. Evol. Microbiol.">
        <title>The Global Catalogue of Microorganisms (GCM) 10K type strain sequencing project: providing services to taxonomists for standard genome sequencing and annotation.</title>
        <authorList>
            <consortium name="The Broad Institute Genomics Platform"/>
            <consortium name="The Broad Institute Genome Sequencing Center for Infectious Disease"/>
            <person name="Wu L."/>
            <person name="Ma J."/>
        </authorList>
    </citation>
    <scope>NUCLEOTIDE SEQUENCE [LARGE SCALE GENOMIC DNA]</scope>
    <source>
        <strain evidence="2 3">JCM 6921</strain>
    </source>
</reference>
<dbReference type="CDD" id="cd00093">
    <property type="entry name" value="HTH_XRE"/>
    <property type="match status" value="1"/>
</dbReference>
<name>A0ABN3IX86_9ACTN</name>
<dbReference type="SUPFAM" id="SSF47413">
    <property type="entry name" value="lambda repressor-like DNA-binding domains"/>
    <property type="match status" value="1"/>
</dbReference>
<dbReference type="InterPro" id="IPR010982">
    <property type="entry name" value="Lambda_DNA-bd_dom_sf"/>
</dbReference>
<feature type="domain" description="HTH cro/C1-type" evidence="1">
    <location>
        <begin position="28"/>
        <end position="61"/>
    </location>
</feature>
<dbReference type="Proteomes" id="UP001500058">
    <property type="component" value="Unassembled WGS sequence"/>
</dbReference>
<dbReference type="InterPro" id="IPR001387">
    <property type="entry name" value="Cro/C1-type_HTH"/>
</dbReference>
<evidence type="ECO:0000259" key="1">
    <source>
        <dbReference type="PROSITE" id="PS50943"/>
    </source>
</evidence>
<evidence type="ECO:0000313" key="2">
    <source>
        <dbReference type="EMBL" id="GAA2415944.1"/>
    </source>
</evidence>
<dbReference type="InterPro" id="IPR043917">
    <property type="entry name" value="DUF5753"/>
</dbReference>
<protein>
    <submittedName>
        <fullName evidence="2">Helix-turn-helix transcriptional regulator</fullName>
    </submittedName>
</protein>
<dbReference type="SMART" id="SM00530">
    <property type="entry name" value="HTH_XRE"/>
    <property type="match status" value="1"/>
</dbReference>
<proteinExistence type="predicted"/>
<dbReference type="RefSeq" id="WP_344633623.1">
    <property type="nucleotide sequence ID" value="NZ_BAAATJ010000035.1"/>
</dbReference>